<keyword evidence="4" id="KW-0547">Nucleotide-binding</keyword>
<feature type="compositionally biased region" description="Basic and acidic residues" evidence="9">
    <location>
        <begin position="535"/>
        <end position="551"/>
    </location>
</feature>
<feature type="compositionally biased region" description="Polar residues" evidence="9">
    <location>
        <begin position="624"/>
        <end position="647"/>
    </location>
</feature>
<dbReference type="GO" id="GO:0007015">
    <property type="term" value="P:actin filament organization"/>
    <property type="evidence" value="ECO:0007669"/>
    <property type="project" value="TreeGrafter"/>
</dbReference>
<keyword evidence="6" id="KW-0067">ATP-binding</keyword>
<comment type="catalytic activity">
    <reaction evidence="7">
        <text>L-threonyl-[protein] + ATP = O-phospho-L-threonyl-[protein] + ADP + H(+)</text>
        <dbReference type="Rhea" id="RHEA:46608"/>
        <dbReference type="Rhea" id="RHEA-COMP:11060"/>
        <dbReference type="Rhea" id="RHEA-COMP:11605"/>
        <dbReference type="ChEBI" id="CHEBI:15378"/>
        <dbReference type="ChEBI" id="CHEBI:30013"/>
        <dbReference type="ChEBI" id="CHEBI:30616"/>
        <dbReference type="ChEBI" id="CHEBI:61977"/>
        <dbReference type="ChEBI" id="CHEBI:456216"/>
        <dbReference type="EC" id="2.7.11.1"/>
    </reaction>
</comment>
<feature type="compositionally biased region" description="Basic and acidic residues" evidence="9">
    <location>
        <begin position="494"/>
        <end position="506"/>
    </location>
</feature>
<feature type="compositionally biased region" description="Polar residues" evidence="9">
    <location>
        <begin position="824"/>
        <end position="874"/>
    </location>
</feature>
<feature type="compositionally biased region" description="Basic and acidic residues" evidence="9">
    <location>
        <begin position="875"/>
        <end position="899"/>
    </location>
</feature>
<name>A0AAJ5YPC8_9BASI</name>
<evidence type="ECO:0000256" key="6">
    <source>
        <dbReference type="ARBA" id="ARBA00022840"/>
    </source>
</evidence>
<evidence type="ECO:0000256" key="5">
    <source>
        <dbReference type="ARBA" id="ARBA00022777"/>
    </source>
</evidence>
<feature type="compositionally biased region" description="Polar residues" evidence="9">
    <location>
        <begin position="660"/>
        <end position="672"/>
    </location>
</feature>
<accession>A0AAJ5YPC8</accession>
<dbReference type="InterPro" id="IPR011009">
    <property type="entry name" value="Kinase-like_dom_sf"/>
</dbReference>
<dbReference type="InterPro" id="IPR008271">
    <property type="entry name" value="Ser/Thr_kinase_AS"/>
</dbReference>
<dbReference type="PANTHER" id="PTHR22967:SF57">
    <property type="entry name" value="AUXILIN, ISOFORM A-RELATED"/>
    <property type="match status" value="1"/>
</dbReference>
<sequence length="1012" mass="112313">MAQASQQGSMAPFQGQRSLHPGTRVQVGSHVVTVQRFLSQGGFARVYLVRSDRPVELPNGEPTTELVLKHMCVWNRDALRSVRAEVENHRKLLGYTSIVHFVEASAANLEGHGWEIFILMEFSSGGGLIDFLNTRLQARLQPKEVLNIFRDICYGVSIMHEKQLVHRDLKIENILMSQGESLKFKLCDFGSCFSSRDARPALSLEEKRKMEAELNMHTTIWYRAPEMVDLNLEKKIDQRADVWALGVLLYKLCYYTTPFEGPQGGPTAILSARYTFPSSPPYPSELKSLIEPNLDKRPTVKVILTRIEELLKLDPSHKKSQTHRGVEVPLSSPVIRPLSANTRPTSSEVPARSSPVSQMPLSQSMHAKLTNNQSEATPKESELLKEVSERFPSLEELDSRANVRQLAANYDSKSTTKPSADMLSKPQRSLNSTPLTSEIGKQSLLNLHSGPIKRDARSQYSHTILGIDSSDDSDQEEAPEDPEAYVPFRKHKRDSVAIDMEPREMGQTRAQASGYQSDSARWNHDAKLAQPSDGSEDHGQQVESDSLRADKQQQLAELAEQERALEALLDPTMSSNNQDYNHAPLVEDLLGIEGISIRDRASIWENGPSLNTGDKSDQARIDKTSNPLESSRSSISETLKSDNQPQDSVLVDISEPELIPTSSNISDASRQNDGLRFGQESENEAISSPKSMDSTARVQSPMPTQKEDGNTISKTNKLPAPSRLRPQKAKPIKVAPDKEWSSAIGAQSTSPPLASAPIRSATWDVPQSSRSQRETPSESCPPRKKYVDASTSPVLPAQNGADSLNGTEIELLKNVPGVRERMNRLQTLNTRQDSNETQPTISMAENELQSRTSSKPSQNLVQRESLSNDQQNTIKPDHLESEREENETRSADVEPDHLKSQGQTSFSSSSTNELSRALSSESKVKKAAHSQNKEDVAMMLSKRAGQIRLTKRAVHEDAPVKPWEKEAQAARQLQGLKDVSRETDGEDESSPTDPPFAGVNALISRWQSHTPK</sequence>
<comment type="catalytic activity">
    <reaction evidence="8">
        <text>L-seryl-[protein] + ATP = O-phospho-L-seryl-[protein] + ADP + H(+)</text>
        <dbReference type="Rhea" id="RHEA:17989"/>
        <dbReference type="Rhea" id="RHEA-COMP:9863"/>
        <dbReference type="Rhea" id="RHEA-COMP:11604"/>
        <dbReference type="ChEBI" id="CHEBI:15378"/>
        <dbReference type="ChEBI" id="CHEBI:29999"/>
        <dbReference type="ChEBI" id="CHEBI:30616"/>
        <dbReference type="ChEBI" id="CHEBI:83421"/>
        <dbReference type="ChEBI" id="CHEBI:456216"/>
        <dbReference type="EC" id="2.7.11.1"/>
    </reaction>
</comment>
<evidence type="ECO:0000256" key="1">
    <source>
        <dbReference type="ARBA" id="ARBA00012513"/>
    </source>
</evidence>
<gene>
    <name evidence="11" type="primary">AKL1</name>
    <name evidence="11" type="ORF">MYAM1_000750</name>
</gene>
<dbReference type="GO" id="GO:0000147">
    <property type="term" value="P:actin cortical patch assembly"/>
    <property type="evidence" value="ECO:0007669"/>
    <property type="project" value="TreeGrafter"/>
</dbReference>
<evidence type="ECO:0000256" key="8">
    <source>
        <dbReference type="ARBA" id="ARBA00048679"/>
    </source>
</evidence>
<evidence type="ECO:0000256" key="4">
    <source>
        <dbReference type="ARBA" id="ARBA00022741"/>
    </source>
</evidence>
<dbReference type="GO" id="GO:0005737">
    <property type="term" value="C:cytoplasm"/>
    <property type="evidence" value="ECO:0007669"/>
    <property type="project" value="TreeGrafter"/>
</dbReference>
<feature type="compositionally biased region" description="Polar residues" evidence="9">
    <location>
        <begin position="508"/>
        <end position="520"/>
    </location>
</feature>
<feature type="region of interest" description="Disordered" evidence="9">
    <location>
        <begin position="1"/>
        <end position="20"/>
    </location>
</feature>
<feature type="compositionally biased region" description="Basic and acidic residues" evidence="9">
    <location>
        <begin position="377"/>
        <end position="388"/>
    </location>
</feature>
<evidence type="ECO:0000259" key="10">
    <source>
        <dbReference type="PROSITE" id="PS50011"/>
    </source>
</evidence>
<evidence type="ECO:0000313" key="11">
    <source>
        <dbReference type="EMBL" id="WFC98029.1"/>
    </source>
</evidence>
<feature type="compositionally biased region" description="Basic and acidic residues" evidence="9">
    <location>
        <begin position="614"/>
        <end position="623"/>
    </location>
</feature>
<evidence type="ECO:0000313" key="12">
    <source>
        <dbReference type="Proteomes" id="UP001219567"/>
    </source>
</evidence>
<organism evidence="11 12">
    <name type="scientific">Malassezia yamatoensis</name>
    <dbReference type="NCBI Taxonomy" id="253288"/>
    <lineage>
        <taxon>Eukaryota</taxon>
        <taxon>Fungi</taxon>
        <taxon>Dikarya</taxon>
        <taxon>Basidiomycota</taxon>
        <taxon>Ustilaginomycotina</taxon>
        <taxon>Malasseziomycetes</taxon>
        <taxon>Malasseziales</taxon>
        <taxon>Malasseziaceae</taxon>
        <taxon>Malassezia</taxon>
    </lineage>
</organism>
<dbReference type="Gene3D" id="1.10.510.10">
    <property type="entry name" value="Transferase(Phosphotransferase) domain 1"/>
    <property type="match status" value="1"/>
</dbReference>
<dbReference type="SMART" id="SM00220">
    <property type="entry name" value="S_TKc"/>
    <property type="match status" value="1"/>
</dbReference>
<keyword evidence="12" id="KW-1185">Reference proteome</keyword>
<evidence type="ECO:0000256" key="7">
    <source>
        <dbReference type="ARBA" id="ARBA00047899"/>
    </source>
</evidence>
<feature type="compositionally biased region" description="Basic and acidic residues" evidence="9">
    <location>
        <begin position="956"/>
        <end position="968"/>
    </location>
</feature>
<dbReference type="EMBL" id="CP119943">
    <property type="protein sequence ID" value="WFC98029.1"/>
    <property type="molecule type" value="Genomic_DNA"/>
</dbReference>
<dbReference type="PANTHER" id="PTHR22967">
    <property type="entry name" value="SERINE/THREONINE PROTEIN KINASE"/>
    <property type="match status" value="1"/>
</dbReference>
<protein>
    <recommendedName>
        <fullName evidence="1">non-specific serine/threonine protein kinase</fullName>
        <ecNumber evidence="1">2.7.11.1</ecNumber>
    </recommendedName>
</protein>
<feature type="domain" description="Protein kinase" evidence="10">
    <location>
        <begin position="32"/>
        <end position="311"/>
    </location>
</feature>
<feature type="compositionally biased region" description="Polar residues" evidence="9">
    <location>
        <begin position="684"/>
        <end position="703"/>
    </location>
</feature>
<keyword evidence="2 11" id="KW-0723">Serine/threonine-protein kinase</keyword>
<dbReference type="PROSITE" id="PS00108">
    <property type="entry name" value="PROTEIN_KINASE_ST"/>
    <property type="match status" value="1"/>
</dbReference>
<reference evidence="11 12" key="1">
    <citation type="submission" date="2023-03" db="EMBL/GenBank/DDBJ databases">
        <title>Mating type loci evolution in Malassezia.</title>
        <authorList>
            <person name="Coelho M.A."/>
        </authorList>
    </citation>
    <scope>NUCLEOTIDE SEQUENCE [LARGE SCALE GENOMIC DNA]</scope>
    <source>
        <strain evidence="11 12">CBS 9725</strain>
    </source>
</reference>
<evidence type="ECO:0000256" key="2">
    <source>
        <dbReference type="ARBA" id="ARBA00022527"/>
    </source>
</evidence>
<dbReference type="SUPFAM" id="SSF56112">
    <property type="entry name" value="Protein kinase-like (PK-like)"/>
    <property type="match status" value="1"/>
</dbReference>
<dbReference type="EC" id="2.7.11.1" evidence="1"/>
<feature type="region of interest" description="Disordered" evidence="9">
    <location>
        <begin position="315"/>
        <end position="388"/>
    </location>
</feature>
<dbReference type="InterPro" id="IPR000719">
    <property type="entry name" value="Prot_kinase_dom"/>
</dbReference>
<dbReference type="PROSITE" id="PS50011">
    <property type="entry name" value="PROTEIN_KINASE_DOM"/>
    <property type="match status" value="1"/>
</dbReference>
<feature type="compositionally biased region" description="Acidic residues" evidence="9">
    <location>
        <begin position="469"/>
        <end position="483"/>
    </location>
</feature>
<dbReference type="GO" id="GO:0005524">
    <property type="term" value="F:ATP binding"/>
    <property type="evidence" value="ECO:0007669"/>
    <property type="project" value="UniProtKB-KW"/>
</dbReference>
<dbReference type="GO" id="GO:0004674">
    <property type="term" value="F:protein serine/threonine kinase activity"/>
    <property type="evidence" value="ECO:0007669"/>
    <property type="project" value="UniProtKB-KW"/>
</dbReference>
<keyword evidence="5 11" id="KW-0418">Kinase</keyword>
<feature type="compositionally biased region" description="Polar residues" evidence="9">
    <location>
        <begin position="426"/>
        <end position="437"/>
    </location>
</feature>
<dbReference type="Proteomes" id="UP001219567">
    <property type="component" value="Chromosome 1"/>
</dbReference>
<feature type="compositionally biased region" description="Low complexity" evidence="9">
    <location>
        <begin position="900"/>
        <end position="911"/>
    </location>
</feature>
<feature type="region of interest" description="Disordered" evidence="9">
    <location>
        <begin position="956"/>
        <end position="1012"/>
    </location>
</feature>
<feature type="region of interest" description="Disordered" evidence="9">
    <location>
        <begin position="604"/>
        <end position="936"/>
    </location>
</feature>
<dbReference type="AlphaFoldDB" id="A0AAJ5YPC8"/>
<evidence type="ECO:0000256" key="3">
    <source>
        <dbReference type="ARBA" id="ARBA00022679"/>
    </source>
</evidence>
<dbReference type="Pfam" id="PF00069">
    <property type="entry name" value="Pkinase"/>
    <property type="match status" value="1"/>
</dbReference>
<feature type="compositionally biased region" description="Polar residues" evidence="9">
    <location>
        <begin position="339"/>
        <end position="376"/>
    </location>
</feature>
<proteinExistence type="predicted"/>
<feature type="region of interest" description="Disordered" evidence="9">
    <location>
        <begin position="408"/>
        <end position="437"/>
    </location>
</feature>
<feature type="compositionally biased region" description="Polar residues" evidence="9">
    <location>
        <begin position="912"/>
        <end position="921"/>
    </location>
</feature>
<evidence type="ECO:0000256" key="9">
    <source>
        <dbReference type="SAM" id="MobiDB-lite"/>
    </source>
</evidence>
<feature type="region of interest" description="Disordered" evidence="9">
    <location>
        <begin position="466"/>
        <end position="551"/>
    </location>
</feature>
<keyword evidence="3 11" id="KW-0808">Transferase</keyword>